<proteinExistence type="predicted"/>
<keyword evidence="1" id="KW-1133">Transmembrane helix</keyword>
<dbReference type="EMBL" id="SOFG01000011">
    <property type="protein sequence ID" value="TFB87684.1"/>
    <property type="molecule type" value="Genomic_DNA"/>
</dbReference>
<accession>A0ABY2IDK9</accession>
<evidence type="ECO:0008006" key="4">
    <source>
        <dbReference type="Google" id="ProtNLM"/>
    </source>
</evidence>
<keyword evidence="1" id="KW-0472">Membrane</keyword>
<feature type="transmembrane region" description="Helical" evidence="1">
    <location>
        <begin position="68"/>
        <end position="92"/>
    </location>
</feature>
<feature type="transmembrane region" description="Helical" evidence="1">
    <location>
        <begin position="26"/>
        <end position="47"/>
    </location>
</feature>
<comment type="caution">
    <text evidence="2">The sequence shown here is derived from an EMBL/GenBank/DDBJ whole genome shotgun (WGS) entry which is preliminary data.</text>
</comment>
<evidence type="ECO:0000313" key="2">
    <source>
        <dbReference type="EMBL" id="TFB87684.1"/>
    </source>
</evidence>
<dbReference type="InterPro" id="IPR043993">
    <property type="entry name" value="T4SS_pilin"/>
</dbReference>
<gene>
    <name evidence="2" type="ORF">E3O44_06885</name>
</gene>
<keyword evidence="1" id="KW-0812">Transmembrane</keyword>
<dbReference type="Pfam" id="PF18895">
    <property type="entry name" value="T4SS_pilin"/>
    <property type="match status" value="1"/>
</dbReference>
<sequence length="93" mass="9750">MDNPLNGILPNFTIFGAEFTQLWQKLLAGIWGIGIILAVAFLIIGVTRMASASSGGNPNEYKTARNQSLWAGISMGVLASLAVIVGAILTVFG</sequence>
<evidence type="ECO:0000313" key="3">
    <source>
        <dbReference type="Proteomes" id="UP000297608"/>
    </source>
</evidence>
<reference evidence="2 3" key="1">
    <citation type="submission" date="2019-03" db="EMBL/GenBank/DDBJ databases">
        <title>Genomics of glacier-inhabiting Cryobacterium strains.</title>
        <authorList>
            <person name="Liu Q."/>
            <person name="Xin Y.-H."/>
        </authorList>
    </citation>
    <scope>NUCLEOTIDE SEQUENCE [LARGE SCALE GENOMIC DNA]</scope>
    <source>
        <strain evidence="2 3">MDB2-B</strain>
    </source>
</reference>
<organism evidence="2 3">
    <name type="scientific">Cryobacterium algoricola</name>
    <dbReference type="NCBI Taxonomy" id="1259183"/>
    <lineage>
        <taxon>Bacteria</taxon>
        <taxon>Bacillati</taxon>
        <taxon>Actinomycetota</taxon>
        <taxon>Actinomycetes</taxon>
        <taxon>Micrococcales</taxon>
        <taxon>Microbacteriaceae</taxon>
        <taxon>Cryobacterium</taxon>
    </lineage>
</organism>
<name>A0ABY2IDK9_9MICO</name>
<evidence type="ECO:0000256" key="1">
    <source>
        <dbReference type="SAM" id="Phobius"/>
    </source>
</evidence>
<protein>
    <recommendedName>
        <fullName evidence="4">Integral membrane protein</fullName>
    </recommendedName>
</protein>
<keyword evidence="3" id="KW-1185">Reference proteome</keyword>
<dbReference type="Proteomes" id="UP000297608">
    <property type="component" value="Unassembled WGS sequence"/>
</dbReference>